<reference evidence="1" key="2">
    <citation type="journal article" date="2015" name="Fish Shellfish Immunol.">
        <title>Early steps in the European eel (Anguilla anguilla)-Vibrio vulnificus interaction in the gills: Role of the RtxA13 toxin.</title>
        <authorList>
            <person name="Callol A."/>
            <person name="Pajuelo D."/>
            <person name="Ebbesson L."/>
            <person name="Teles M."/>
            <person name="MacKenzie S."/>
            <person name="Amaro C."/>
        </authorList>
    </citation>
    <scope>NUCLEOTIDE SEQUENCE</scope>
</reference>
<proteinExistence type="predicted"/>
<dbReference type="AlphaFoldDB" id="A0A0E9V305"/>
<dbReference type="EMBL" id="GBXM01036924">
    <property type="protein sequence ID" value="JAH71653.1"/>
    <property type="molecule type" value="Transcribed_RNA"/>
</dbReference>
<organism evidence="1">
    <name type="scientific">Anguilla anguilla</name>
    <name type="common">European freshwater eel</name>
    <name type="synonym">Muraena anguilla</name>
    <dbReference type="NCBI Taxonomy" id="7936"/>
    <lineage>
        <taxon>Eukaryota</taxon>
        <taxon>Metazoa</taxon>
        <taxon>Chordata</taxon>
        <taxon>Craniata</taxon>
        <taxon>Vertebrata</taxon>
        <taxon>Euteleostomi</taxon>
        <taxon>Actinopterygii</taxon>
        <taxon>Neopterygii</taxon>
        <taxon>Teleostei</taxon>
        <taxon>Anguilliformes</taxon>
        <taxon>Anguillidae</taxon>
        <taxon>Anguilla</taxon>
    </lineage>
</organism>
<reference evidence="1" key="1">
    <citation type="submission" date="2014-11" db="EMBL/GenBank/DDBJ databases">
        <authorList>
            <person name="Amaro Gonzalez C."/>
        </authorList>
    </citation>
    <scope>NUCLEOTIDE SEQUENCE</scope>
</reference>
<accession>A0A0E9V305</accession>
<name>A0A0E9V305_ANGAN</name>
<sequence>MANSWLGYGGGWLEPIPACSGMHTPFTHTLIPTGNLEY</sequence>
<protein>
    <submittedName>
        <fullName evidence="1">Uncharacterized protein</fullName>
    </submittedName>
</protein>
<evidence type="ECO:0000313" key="1">
    <source>
        <dbReference type="EMBL" id="JAH71653.1"/>
    </source>
</evidence>